<proteinExistence type="predicted"/>
<comment type="caution">
    <text evidence="1">The sequence shown here is derived from an EMBL/GenBank/DDBJ whole genome shotgun (WGS) entry which is preliminary data.</text>
</comment>
<gene>
    <name evidence="1" type="ORF">CK203_034863</name>
</gene>
<dbReference type="InterPro" id="IPR052343">
    <property type="entry name" value="Retrotransposon-Effector_Assoc"/>
</dbReference>
<evidence type="ECO:0008006" key="3">
    <source>
        <dbReference type="Google" id="ProtNLM"/>
    </source>
</evidence>
<name>A0A438IBY1_VITVI</name>
<reference evidence="1 2" key="1">
    <citation type="journal article" date="2018" name="PLoS Genet.">
        <title>Population sequencing reveals clonal diversity and ancestral inbreeding in the grapevine cultivar Chardonnay.</title>
        <authorList>
            <person name="Roach M.J."/>
            <person name="Johnson D.L."/>
            <person name="Bohlmann J."/>
            <person name="van Vuuren H.J."/>
            <person name="Jones S.J."/>
            <person name="Pretorius I.S."/>
            <person name="Schmidt S.A."/>
            <person name="Borneman A.R."/>
        </authorList>
    </citation>
    <scope>NUCLEOTIDE SEQUENCE [LARGE SCALE GENOMIC DNA]</scope>
    <source>
        <strain evidence="2">cv. Chardonnay</strain>
        <tissue evidence="1">Leaf</tissue>
    </source>
</reference>
<dbReference type="PANTHER" id="PTHR46890">
    <property type="entry name" value="NON-LTR RETROLELEMENT REVERSE TRANSCRIPTASE-LIKE PROTEIN-RELATED"/>
    <property type="match status" value="1"/>
</dbReference>
<organism evidence="1 2">
    <name type="scientific">Vitis vinifera</name>
    <name type="common">Grape</name>
    <dbReference type="NCBI Taxonomy" id="29760"/>
    <lineage>
        <taxon>Eukaryota</taxon>
        <taxon>Viridiplantae</taxon>
        <taxon>Streptophyta</taxon>
        <taxon>Embryophyta</taxon>
        <taxon>Tracheophyta</taxon>
        <taxon>Spermatophyta</taxon>
        <taxon>Magnoliopsida</taxon>
        <taxon>eudicotyledons</taxon>
        <taxon>Gunneridae</taxon>
        <taxon>Pentapetalae</taxon>
        <taxon>rosids</taxon>
        <taxon>Vitales</taxon>
        <taxon>Vitaceae</taxon>
        <taxon>Viteae</taxon>
        <taxon>Vitis</taxon>
    </lineage>
</organism>
<sequence length="314" mass="35096">MGTLSIKEVAAKEAARAEFCKWVFLEEVGDRSQGRLTFKVGVVQAFQLLLTKPREWHPNIRDVYFSVLNSQDATKLDKPFLEEEVFNALSNLNGIKLQGRFVKSLNATFLVLMPKKGGAQDLKDFKPISLIGSLSKLLAKVLANRLQKVASKVVSKFQKAFVEGRGESIELNGIFLHKVLGYSQWYPIEVFSELKALRANEGGFLASFKMNARDGEGLEVISSMKINLTKSKLIPVGRVEDLEELAFEVGCKVGVLPTTYLGRLDETGGRGRLGVRRLHSLNKALLLRGGYCIEPWKAIRKLWNVLLGGQWEKD</sequence>
<dbReference type="AlphaFoldDB" id="A0A438IBY1"/>
<protein>
    <recommendedName>
        <fullName evidence="3">Reverse transcriptase domain-containing protein</fullName>
    </recommendedName>
</protein>
<dbReference type="PANTHER" id="PTHR46890:SF50">
    <property type="entry name" value="RNA-DIRECTED DNA POLYMERASE, EUKARYOTA, REVERSE TRANSCRIPTASE ZINC-BINDING DOMAIN PROTEIN-RELATED"/>
    <property type="match status" value="1"/>
</dbReference>
<dbReference type="EMBL" id="QGNW01000123">
    <property type="protein sequence ID" value="RVW94220.1"/>
    <property type="molecule type" value="Genomic_DNA"/>
</dbReference>
<accession>A0A438IBY1</accession>
<evidence type="ECO:0000313" key="2">
    <source>
        <dbReference type="Proteomes" id="UP000288805"/>
    </source>
</evidence>
<evidence type="ECO:0000313" key="1">
    <source>
        <dbReference type="EMBL" id="RVW94220.1"/>
    </source>
</evidence>
<dbReference type="Proteomes" id="UP000288805">
    <property type="component" value="Unassembled WGS sequence"/>
</dbReference>